<comment type="caution">
    <text evidence="9">The sequence shown here is derived from an EMBL/GenBank/DDBJ whole genome shotgun (WGS) entry which is preliminary data.</text>
</comment>
<keyword evidence="10" id="KW-1185">Reference proteome</keyword>
<dbReference type="PANTHER" id="PTHR11037">
    <property type="entry name" value="TRANSCRIPTION FACTOR CP2"/>
    <property type="match status" value="1"/>
</dbReference>
<evidence type="ECO:0000313" key="10">
    <source>
        <dbReference type="Proteomes" id="UP001557470"/>
    </source>
</evidence>
<keyword evidence="3 6" id="KW-0238">DNA-binding</keyword>
<evidence type="ECO:0000256" key="7">
    <source>
        <dbReference type="SAM" id="MobiDB-lite"/>
    </source>
</evidence>
<comment type="subcellular location">
    <subcellularLocation>
        <location evidence="1 6">Nucleus</location>
    </subcellularLocation>
</comment>
<keyword evidence="5 6" id="KW-0539">Nucleus</keyword>
<protein>
    <recommendedName>
        <fullName evidence="8">Grh/CP2 DB domain-containing protein</fullName>
    </recommendedName>
</protein>
<dbReference type="Pfam" id="PF25416">
    <property type="entry name" value="GRHL1_C"/>
    <property type="match status" value="1"/>
</dbReference>
<dbReference type="InterPro" id="IPR057520">
    <property type="entry name" value="GRHL1/CP2_C"/>
</dbReference>
<dbReference type="PANTHER" id="PTHR11037:SF16">
    <property type="entry name" value="GRAINYHEAD-LIKE PROTEIN 1 HOMOLOG"/>
    <property type="match status" value="1"/>
</dbReference>
<gene>
    <name evidence="9" type="ORF">UPYG_G00250060</name>
</gene>
<dbReference type="Pfam" id="PF04516">
    <property type="entry name" value="CP2"/>
    <property type="match status" value="1"/>
</dbReference>
<feature type="region of interest" description="Disordered" evidence="7">
    <location>
        <begin position="234"/>
        <end position="331"/>
    </location>
</feature>
<dbReference type="EMBL" id="JAGEUA010000008">
    <property type="protein sequence ID" value="KAL0967266.1"/>
    <property type="molecule type" value="Genomic_DNA"/>
</dbReference>
<feature type="compositionally biased region" description="Polar residues" evidence="7">
    <location>
        <begin position="234"/>
        <end position="243"/>
    </location>
</feature>
<reference evidence="9 10" key="1">
    <citation type="submission" date="2024-06" db="EMBL/GenBank/DDBJ databases">
        <authorList>
            <person name="Pan Q."/>
            <person name="Wen M."/>
            <person name="Jouanno E."/>
            <person name="Zahm M."/>
            <person name="Klopp C."/>
            <person name="Cabau C."/>
            <person name="Louis A."/>
            <person name="Berthelot C."/>
            <person name="Parey E."/>
            <person name="Roest Crollius H."/>
            <person name="Montfort J."/>
            <person name="Robinson-Rechavi M."/>
            <person name="Bouchez O."/>
            <person name="Lampietro C."/>
            <person name="Lopez Roques C."/>
            <person name="Donnadieu C."/>
            <person name="Postlethwait J."/>
            <person name="Bobe J."/>
            <person name="Verreycken H."/>
            <person name="Guiguen Y."/>
        </authorList>
    </citation>
    <scope>NUCLEOTIDE SEQUENCE [LARGE SCALE GENOMIC DNA]</scope>
    <source>
        <strain evidence="9">Up_M1</strain>
        <tissue evidence="9">Testis</tissue>
    </source>
</reference>
<evidence type="ECO:0000313" key="9">
    <source>
        <dbReference type="EMBL" id="KAL0967266.1"/>
    </source>
</evidence>
<keyword evidence="4" id="KW-0804">Transcription</keyword>
<evidence type="ECO:0000256" key="6">
    <source>
        <dbReference type="PROSITE-ProRule" id="PRU01313"/>
    </source>
</evidence>
<evidence type="ECO:0000256" key="5">
    <source>
        <dbReference type="ARBA" id="ARBA00023242"/>
    </source>
</evidence>
<feature type="region of interest" description="Disordered" evidence="7">
    <location>
        <begin position="65"/>
        <end position="88"/>
    </location>
</feature>
<evidence type="ECO:0000259" key="8">
    <source>
        <dbReference type="PROSITE" id="PS51968"/>
    </source>
</evidence>
<name>A0ABD0WR48_UMBPY</name>
<dbReference type="InterPro" id="IPR007604">
    <property type="entry name" value="CP2"/>
</dbReference>
<accession>A0ABD0WR48</accession>
<dbReference type="GO" id="GO:0003677">
    <property type="term" value="F:DNA binding"/>
    <property type="evidence" value="ECO:0007669"/>
    <property type="project" value="UniProtKB-KW"/>
</dbReference>
<evidence type="ECO:0000256" key="4">
    <source>
        <dbReference type="ARBA" id="ARBA00023163"/>
    </source>
</evidence>
<feature type="compositionally biased region" description="Basic and acidic residues" evidence="7">
    <location>
        <begin position="283"/>
        <end position="293"/>
    </location>
</feature>
<dbReference type="GO" id="GO:0005634">
    <property type="term" value="C:nucleus"/>
    <property type="evidence" value="ECO:0007669"/>
    <property type="project" value="UniProtKB-SubCell"/>
</dbReference>
<keyword evidence="2" id="KW-0805">Transcription regulation</keyword>
<dbReference type="Proteomes" id="UP001557470">
    <property type="component" value="Unassembled WGS sequence"/>
</dbReference>
<proteinExistence type="predicted"/>
<evidence type="ECO:0000256" key="2">
    <source>
        <dbReference type="ARBA" id="ARBA00023015"/>
    </source>
</evidence>
<feature type="compositionally biased region" description="Polar residues" evidence="7">
    <location>
        <begin position="301"/>
        <end position="318"/>
    </location>
</feature>
<feature type="domain" description="Grh/CP2 DB" evidence="8">
    <location>
        <begin position="352"/>
        <end position="583"/>
    </location>
</feature>
<dbReference type="InterPro" id="IPR040167">
    <property type="entry name" value="TF_CP2-like"/>
</dbReference>
<dbReference type="AlphaFoldDB" id="A0ABD0WR48"/>
<organism evidence="9 10">
    <name type="scientific">Umbra pygmaea</name>
    <name type="common">Eastern mudminnow</name>
    <dbReference type="NCBI Taxonomy" id="75934"/>
    <lineage>
        <taxon>Eukaryota</taxon>
        <taxon>Metazoa</taxon>
        <taxon>Chordata</taxon>
        <taxon>Craniata</taxon>
        <taxon>Vertebrata</taxon>
        <taxon>Euteleostomi</taxon>
        <taxon>Actinopterygii</taxon>
        <taxon>Neopterygii</taxon>
        <taxon>Teleostei</taxon>
        <taxon>Protacanthopterygii</taxon>
        <taxon>Esociformes</taxon>
        <taxon>Umbridae</taxon>
        <taxon>Umbra</taxon>
    </lineage>
</organism>
<feature type="compositionally biased region" description="Basic and acidic residues" evidence="7">
    <location>
        <begin position="65"/>
        <end position="76"/>
    </location>
</feature>
<evidence type="ECO:0000256" key="1">
    <source>
        <dbReference type="ARBA" id="ARBA00004123"/>
    </source>
</evidence>
<evidence type="ECO:0000256" key="3">
    <source>
        <dbReference type="ARBA" id="ARBA00023125"/>
    </source>
</evidence>
<dbReference type="PROSITE" id="PS51968">
    <property type="entry name" value="GRH_CP2_DB"/>
    <property type="match status" value="1"/>
</dbReference>
<sequence>MSERGNSSALKHQILAPSPEGLQYKVLCESLYRDGGHFAQNVRVAVGPLLLPYGSETCICVRRSTEGGETVPEKQHQAPGQEQLPERHRPKHRAIANKPEKHVLVDRSELPFRQESPVRRSEMTQELVKKSCVLVQNESSYSGGQQLVEDDAWRAFLENPLTAASKAMMSINGDEDSANALGILYDYYKVPRDNRMAGQPKTEVLLGDADANKINFTHDTALAMTTLRTVPLNTAAQGSSQPGRRNKTHASYPASCSTTNSSPPPYSISAEGAEALHSFSSDLSHDPRPRRSQSDGMAFSRQLNHSQYSPRASTYPESSKNDTKEVFPSSEELQLRTTSILAGEYRYCSSPPSRHFEYLLEAPQSLRSRGASGQMSYLNKGQFYPITLREPGGAIAPTHLNGEVRSVVMLVFGEEKFTEDQLKHWRYWHSRQHTAKQRCMDIADYKESFNTITNIEEIAYNAISFTWNTKDEPRVFVSVNCLSTDFSPQKGVRGLPLNLQIDTYTCVGHGDKLVHRAYCQIKVFCDKGAERKIRDEDRKNTYRKGKGQKTSAACVEDPLQLKHLDITMFKTMSDLESQPVLFIPEVHYTNMQRYHACIADDIENGSGQNKLPLYDEDTTPHKRPKREETEKVLLYVRKDTEEVFDALMLRTPTLAGLLEAVTEKYKLPLEKMGKVYKRSKKGILVHMDDNIVKHYSNEDAFQIHMQDVGGEFLLTLTEI</sequence>